<accession>A0A5R9BRH9</accession>
<dbReference type="AlphaFoldDB" id="A0A5R9BRH9"/>
<evidence type="ECO:0000313" key="1">
    <source>
        <dbReference type="EMBL" id="TLQ03306.1"/>
    </source>
</evidence>
<protein>
    <submittedName>
        <fullName evidence="1">Uncharacterized protein</fullName>
    </submittedName>
</protein>
<reference evidence="1 2" key="1">
    <citation type="submission" date="2019-05" db="EMBL/GenBank/DDBJ databases">
        <title>The metagenome of a microbial culture collection derived from dairy environment covers the genomic content of the human microbiome.</title>
        <authorList>
            <person name="Roder T."/>
            <person name="Wuthrich D."/>
            <person name="Sattari Z."/>
            <person name="Von Ah U."/>
            <person name="Bar C."/>
            <person name="Ronchi F."/>
            <person name="Macpherson A.J."/>
            <person name="Ganal-Vonarburg S.C."/>
            <person name="Bruggmann R."/>
            <person name="Vergeres G."/>
        </authorList>
    </citation>
    <scope>NUCLEOTIDE SEQUENCE [LARGE SCALE GENOMIC DNA]</scope>
    <source>
        <strain evidence="1 2">FAM 18815</strain>
    </source>
</reference>
<dbReference type="EMBL" id="VBTH01000029">
    <property type="protein sequence ID" value="TLQ03306.1"/>
    <property type="molecule type" value="Genomic_DNA"/>
</dbReference>
<comment type="caution">
    <text evidence="1">The sequence shown here is derived from an EMBL/GenBank/DDBJ whole genome shotgun (WGS) entry which is preliminary data.</text>
</comment>
<organism evidence="1 2">
    <name type="scientific">Pediococcus stilesii</name>
    <dbReference type="NCBI Taxonomy" id="331679"/>
    <lineage>
        <taxon>Bacteria</taxon>
        <taxon>Bacillati</taxon>
        <taxon>Bacillota</taxon>
        <taxon>Bacilli</taxon>
        <taxon>Lactobacillales</taxon>
        <taxon>Lactobacillaceae</taxon>
        <taxon>Pediococcus</taxon>
    </lineage>
</organism>
<proteinExistence type="predicted"/>
<dbReference type="Proteomes" id="UP000305541">
    <property type="component" value="Unassembled WGS sequence"/>
</dbReference>
<dbReference type="RefSeq" id="WP_138474947.1">
    <property type="nucleotide sequence ID" value="NZ_VBTH01000029.1"/>
</dbReference>
<name>A0A5R9BRH9_9LACO</name>
<evidence type="ECO:0000313" key="2">
    <source>
        <dbReference type="Proteomes" id="UP000305541"/>
    </source>
</evidence>
<sequence>MNTYLEIMSGESKKIGYAGITFTDDQMVLTFSKGLGSANKLRLDLQDINYVAKNSLIGGKTYTFNYENYRITLYENGLGNTDYLEQHFKYLTVQM</sequence>
<dbReference type="OrthoDB" id="2185393at2"/>
<gene>
    <name evidence="1" type="ORF">FEZ51_09985</name>
</gene>